<dbReference type="HOGENOM" id="CLU_851992_0_0_10"/>
<reference evidence="2 3" key="1">
    <citation type="journal article" date="2009" name="Stand. Genomic Sci.">
        <title>Complete genome sequence of Dyadobacter fermentans type strain (NS114).</title>
        <authorList>
            <person name="Lang E."/>
            <person name="Lapidus A."/>
            <person name="Chertkov O."/>
            <person name="Brettin T."/>
            <person name="Detter J.C."/>
            <person name="Han C."/>
            <person name="Copeland A."/>
            <person name="Glavina Del Rio T."/>
            <person name="Nolan M."/>
            <person name="Chen F."/>
            <person name="Lucas S."/>
            <person name="Tice H."/>
            <person name="Cheng J.F."/>
            <person name="Land M."/>
            <person name="Hauser L."/>
            <person name="Chang Y.J."/>
            <person name="Jeffries C.D."/>
            <person name="Kopitz M."/>
            <person name="Bruce D."/>
            <person name="Goodwin L."/>
            <person name="Pitluck S."/>
            <person name="Ovchinnikova G."/>
            <person name="Pati A."/>
            <person name="Ivanova N."/>
            <person name="Mavrommatis K."/>
            <person name="Chen A."/>
            <person name="Palaniappan K."/>
            <person name="Chain P."/>
            <person name="Bristow J."/>
            <person name="Eisen J.A."/>
            <person name="Markowitz V."/>
            <person name="Hugenholtz P."/>
            <person name="Goker M."/>
            <person name="Rohde M."/>
            <person name="Kyrpides N.C."/>
            <person name="Klenk H.P."/>
        </authorList>
    </citation>
    <scope>NUCLEOTIDE SEQUENCE [LARGE SCALE GENOMIC DNA]</scope>
    <source>
        <strain evidence="3">ATCC 700827 / DSM 18053 / CIP 107007 / KCTC 52180 / NS114</strain>
    </source>
</reference>
<feature type="transmembrane region" description="Helical" evidence="1">
    <location>
        <begin position="110"/>
        <end position="126"/>
    </location>
</feature>
<feature type="transmembrane region" description="Helical" evidence="1">
    <location>
        <begin position="273"/>
        <end position="291"/>
    </location>
</feature>
<dbReference type="KEGG" id="dfe:Dfer_5362"/>
<feature type="transmembrane region" description="Helical" evidence="1">
    <location>
        <begin position="298"/>
        <end position="315"/>
    </location>
</feature>
<dbReference type="Proteomes" id="UP000002011">
    <property type="component" value="Chromosome"/>
</dbReference>
<feature type="transmembrane region" description="Helical" evidence="1">
    <location>
        <begin position="239"/>
        <end position="261"/>
    </location>
</feature>
<feature type="transmembrane region" description="Helical" evidence="1">
    <location>
        <begin position="156"/>
        <end position="183"/>
    </location>
</feature>
<evidence type="ECO:0000256" key="1">
    <source>
        <dbReference type="SAM" id="Phobius"/>
    </source>
</evidence>
<organism evidence="2 3">
    <name type="scientific">Dyadobacter fermentans (strain ATCC 700827 / DSM 18053 / CIP 107007 / KCTC 52180 / NS114)</name>
    <dbReference type="NCBI Taxonomy" id="471854"/>
    <lineage>
        <taxon>Bacteria</taxon>
        <taxon>Pseudomonadati</taxon>
        <taxon>Bacteroidota</taxon>
        <taxon>Cytophagia</taxon>
        <taxon>Cytophagales</taxon>
        <taxon>Spirosomataceae</taxon>
        <taxon>Dyadobacter</taxon>
    </lineage>
</organism>
<gene>
    <name evidence="2" type="ordered locus">Dfer_5362</name>
</gene>
<keyword evidence="3" id="KW-1185">Reference proteome</keyword>
<evidence type="ECO:0008006" key="4">
    <source>
        <dbReference type="Google" id="ProtNLM"/>
    </source>
</evidence>
<keyword evidence="1" id="KW-0812">Transmembrane</keyword>
<keyword evidence="1" id="KW-1133">Transmembrane helix</keyword>
<evidence type="ECO:0000313" key="3">
    <source>
        <dbReference type="Proteomes" id="UP000002011"/>
    </source>
</evidence>
<feature type="transmembrane region" description="Helical" evidence="1">
    <location>
        <begin position="189"/>
        <end position="207"/>
    </location>
</feature>
<dbReference type="AlphaFoldDB" id="C6VU73"/>
<evidence type="ECO:0000313" key="2">
    <source>
        <dbReference type="EMBL" id="ACT96555.1"/>
    </source>
</evidence>
<sequence length="324" mass="37229">MPSTFWRSPFALLLCFFLVVAVRFNRNDLLVERSLGDARFYIGNVEFLRGAPLAFNVQAPFNERLLVTLAAAPLPFDPMTSINIVNVVFLLASLWFLYQLLEHFRLDDKLVWIGLYLFVLSFPTFYYGTIGYVDSGVLLMIFAGTYAIYKEKHALFLLSIFLGTIAKEGIVLLIPVAMAYAFARKNYRWYFSAAAGMVVYLLAWGLVKRYIPNGHGDTPVLFWQPITWRIISNFTRPNAYISSILSFGIPGAMCCYYLYRFGGAVKSAWKDELPLWVGTIGGYLLWFYTLFSAHTDGRFFWIAYCFPIALAMLWWRRFGPPYKA</sequence>
<proteinExistence type="predicted"/>
<keyword evidence="1" id="KW-0472">Membrane</keyword>
<feature type="transmembrane region" description="Helical" evidence="1">
    <location>
        <begin position="79"/>
        <end position="98"/>
    </location>
</feature>
<protein>
    <recommendedName>
        <fullName evidence="4">Glycosyltransferase RgtA/B/C/D-like domain-containing protein</fullName>
    </recommendedName>
</protein>
<dbReference type="STRING" id="471854.Dfer_5362"/>
<accession>C6VU73</accession>
<dbReference type="eggNOG" id="ENOG5034042">
    <property type="taxonomic scope" value="Bacteria"/>
</dbReference>
<name>C6VU73_DYAFD</name>
<dbReference type="EMBL" id="CP001619">
    <property type="protein sequence ID" value="ACT96555.1"/>
    <property type="molecule type" value="Genomic_DNA"/>
</dbReference>